<dbReference type="InterPro" id="IPR011333">
    <property type="entry name" value="SKP1/BTB/POZ_sf"/>
</dbReference>
<gene>
    <name evidence="2" type="ORF">AGERDE_LOCUS3638</name>
</gene>
<dbReference type="GO" id="GO:0051260">
    <property type="term" value="P:protein homooligomerization"/>
    <property type="evidence" value="ECO:0007669"/>
    <property type="project" value="InterPro"/>
</dbReference>
<organism evidence="2 3">
    <name type="scientific">Ambispora gerdemannii</name>
    <dbReference type="NCBI Taxonomy" id="144530"/>
    <lineage>
        <taxon>Eukaryota</taxon>
        <taxon>Fungi</taxon>
        <taxon>Fungi incertae sedis</taxon>
        <taxon>Mucoromycota</taxon>
        <taxon>Glomeromycotina</taxon>
        <taxon>Glomeromycetes</taxon>
        <taxon>Archaeosporales</taxon>
        <taxon>Ambisporaceae</taxon>
        <taxon>Ambispora</taxon>
    </lineage>
</organism>
<protein>
    <submittedName>
        <fullName evidence="2">2308_t:CDS:1</fullName>
    </submittedName>
</protein>
<dbReference type="Gene3D" id="3.30.710.10">
    <property type="entry name" value="Potassium Channel Kv1.1, Chain A"/>
    <property type="match status" value="1"/>
</dbReference>
<dbReference type="AlphaFoldDB" id="A0A9N8ZG85"/>
<evidence type="ECO:0000313" key="2">
    <source>
        <dbReference type="EMBL" id="CAG8488802.1"/>
    </source>
</evidence>
<dbReference type="InterPro" id="IPR000210">
    <property type="entry name" value="BTB/POZ_dom"/>
</dbReference>
<dbReference type="GO" id="GO:0008076">
    <property type="term" value="C:voltage-gated potassium channel complex"/>
    <property type="evidence" value="ECO:0007669"/>
    <property type="project" value="InterPro"/>
</dbReference>
<evidence type="ECO:0000313" key="3">
    <source>
        <dbReference type="Proteomes" id="UP000789831"/>
    </source>
</evidence>
<dbReference type="InterPro" id="IPR003131">
    <property type="entry name" value="T1-type_BTB"/>
</dbReference>
<dbReference type="PANTHER" id="PTHR14499:SF138">
    <property type="entry name" value="BTB DOMAIN-CONTAINING PROTEIN"/>
    <property type="match status" value="1"/>
</dbReference>
<feature type="domain" description="BTB" evidence="1">
    <location>
        <begin position="17"/>
        <end position="130"/>
    </location>
</feature>
<dbReference type="GO" id="GO:0005249">
    <property type="term" value="F:voltage-gated potassium channel activity"/>
    <property type="evidence" value="ECO:0007669"/>
    <property type="project" value="InterPro"/>
</dbReference>
<dbReference type="EMBL" id="CAJVPL010000370">
    <property type="protein sequence ID" value="CAG8488802.1"/>
    <property type="molecule type" value="Genomic_DNA"/>
</dbReference>
<dbReference type="SUPFAM" id="SSF54695">
    <property type="entry name" value="POZ domain"/>
    <property type="match status" value="1"/>
</dbReference>
<dbReference type="Proteomes" id="UP000789831">
    <property type="component" value="Unassembled WGS sequence"/>
</dbReference>
<dbReference type="PANTHER" id="PTHR14499">
    <property type="entry name" value="POTASSIUM CHANNEL TETRAMERIZATION DOMAIN-CONTAINING"/>
    <property type="match status" value="1"/>
</dbReference>
<name>A0A9N8ZG85_9GLOM</name>
<dbReference type="PRINTS" id="PR01498">
    <property type="entry name" value="SHAWCHANNEL"/>
</dbReference>
<comment type="caution">
    <text evidence="2">The sequence shown here is derived from an EMBL/GenBank/DDBJ whole genome shotgun (WGS) entry which is preliminary data.</text>
</comment>
<proteinExistence type="predicted"/>
<dbReference type="OrthoDB" id="2414723at2759"/>
<evidence type="ECO:0000259" key="1">
    <source>
        <dbReference type="SMART" id="SM00225"/>
    </source>
</evidence>
<dbReference type="InterPro" id="IPR003974">
    <property type="entry name" value="K_chnl_volt-dep_Kv3"/>
</dbReference>
<accession>A0A9N8ZG85</accession>
<sequence>MSKEKRAEINKENLDTNTVILNVGGIKYETLRSTLMAYPNTLLGTMFSSRNKPLLKPINGNEYFFDRNGRAFHYIMEYYRTGKLHFPSQADNNNKSKVWVTKEEIETELDYFLIEVQYMHKIHQMMSEHLNHFIKLMEERVTEQMIKWRRNLKIRVTEFSIIVNPGLDEEEYLFRPGKEVAFQIAAEFFIEIKQHFENSFTGLKVNYVRDQDFTEFEFELRYDRREVLRMSHLKVIL</sequence>
<keyword evidence="3" id="KW-1185">Reference proteome</keyword>
<dbReference type="Pfam" id="PF02214">
    <property type="entry name" value="BTB_2"/>
    <property type="match status" value="1"/>
</dbReference>
<reference evidence="2" key="1">
    <citation type="submission" date="2021-06" db="EMBL/GenBank/DDBJ databases">
        <authorList>
            <person name="Kallberg Y."/>
            <person name="Tangrot J."/>
            <person name="Rosling A."/>
        </authorList>
    </citation>
    <scope>NUCLEOTIDE SEQUENCE</scope>
    <source>
        <strain evidence="2">MT106</strain>
    </source>
</reference>
<dbReference type="SMART" id="SM00225">
    <property type="entry name" value="BTB"/>
    <property type="match status" value="1"/>
</dbReference>